<evidence type="ECO:0000313" key="2">
    <source>
        <dbReference type="EMBL" id="KAF7270411.1"/>
    </source>
</evidence>
<protein>
    <submittedName>
        <fullName evidence="2">Uncharacterized protein</fullName>
    </submittedName>
</protein>
<dbReference type="AlphaFoldDB" id="A0A834I1C4"/>
<sequence>KNKQLPEDRCGTYRSKSNYRGKVGLKLRSQPHGETTFLVGVTRSPLAGLVNDRHHPQGRPGDSRASAIDVQRPGGTRRLWGAGGGRRRGGRGEHAPGEALHQVQLPQTVN</sequence>
<name>A0A834I1C4_RHYFE</name>
<reference evidence="2" key="1">
    <citation type="submission" date="2020-08" db="EMBL/GenBank/DDBJ databases">
        <title>Genome sequencing and assembly of the red palm weevil Rhynchophorus ferrugineus.</title>
        <authorList>
            <person name="Dias G.B."/>
            <person name="Bergman C.M."/>
            <person name="Manee M."/>
        </authorList>
    </citation>
    <scope>NUCLEOTIDE SEQUENCE</scope>
    <source>
        <strain evidence="2">AA-2017</strain>
        <tissue evidence="2">Whole larva</tissue>
    </source>
</reference>
<feature type="non-terminal residue" evidence="2">
    <location>
        <position position="1"/>
    </location>
</feature>
<keyword evidence="3" id="KW-1185">Reference proteome</keyword>
<accession>A0A834I1C4</accession>
<dbReference type="Proteomes" id="UP000625711">
    <property type="component" value="Unassembled WGS sequence"/>
</dbReference>
<comment type="caution">
    <text evidence="2">The sequence shown here is derived from an EMBL/GenBank/DDBJ whole genome shotgun (WGS) entry which is preliminary data.</text>
</comment>
<gene>
    <name evidence="2" type="ORF">GWI33_016606</name>
</gene>
<proteinExistence type="predicted"/>
<evidence type="ECO:0000256" key="1">
    <source>
        <dbReference type="SAM" id="MobiDB-lite"/>
    </source>
</evidence>
<organism evidence="2 3">
    <name type="scientific">Rhynchophorus ferrugineus</name>
    <name type="common">Red palm weevil</name>
    <name type="synonym">Curculio ferrugineus</name>
    <dbReference type="NCBI Taxonomy" id="354439"/>
    <lineage>
        <taxon>Eukaryota</taxon>
        <taxon>Metazoa</taxon>
        <taxon>Ecdysozoa</taxon>
        <taxon>Arthropoda</taxon>
        <taxon>Hexapoda</taxon>
        <taxon>Insecta</taxon>
        <taxon>Pterygota</taxon>
        <taxon>Neoptera</taxon>
        <taxon>Endopterygota</taxon>
        <taxon>Coleoptera</taxon>
        <taxon>Polyphaga</taxon>
        <taxon>Cucujiformia</taxon>
        <taxon>Curculionidae</taxon>
        <taxon>Dryophthorinae</taxon>
        <taxon>Rhynchophorus</taxon>
    </lineage>
</organism>
<dbReference type="EMBL" id="JAACXV010014096">
    <property type="protein sequence ID" value="KAF7270411.1"/>
    <property type="molecule type" value="Genomic_DNA"/>
</dbReference>
<evidence type="ECO:0000313" key="3">
    <source>
        <dbReference type="Proteomes" id="UP000625711"/>
    </source>
</evidence>
<feature type="region of interest" description="Disordered" evidence="1">
    <location>
        <begin position="49"/>
        <end position="110"/>
    </location>
</feature>